<keyword evidence="4 7" id="KW-0808">Transferase</keyword>
<dbReference type="FunFam" id="3.90.550.10:FF:000003">
    <property type="entry name" value="2-C-methyl-D-erythritol 4-phosphate cytidylyltransferase"/>
    <property type="match status" value="1"/>
</dbReference>
<feature type="site" description="Positions MEP for the nucleophilic attack" evidence="7">
    <location>
        <position position="257"/>
    </location>
</feature>
<evidence type="ECO:0000313" key="9">
    <source>
        <dbReference type="Proteomes" id="UP000032735"/>
    </source>
</evidence>
<comment type="subunit">
    <text evidence="7">Homodimer.</text>
</comment>
<evidence type="ECO:0000256" key="7">
    <source>
        <dbReference type="HAMAP-Rule" id="MF_00108"/>
    </source>
</evidence>
<feature type="site" description="Transition state stabilizer" evidence="7">
    <location>
        <position position="49"/>
    </location>
</feature>
<evidence type="ECO:0000313" key="8">
    <source>
        <dbReference type="EMBL" id="CDG22421.1"/>
    </source>
</evidence>
<dbReference type="NCBIfam" id="TIGR00453">
    <property type="entry name" value="ispD"/>
    <property type="match status" value="1"/>
</dbReference>
<protein>
    <recommendedName>
        <fullName evidence="7">2-C-methyl-D-erythritol 4-phosphate cytidylyltransferase</fullName>
        <ecNumber evidence="7">2.7.7.60</ecNumber>
    </recommendedName>
    <alternativeName>
        <fullName evidence="7">4-diphosphocytidyl-2C-methyl-D-erythritol synthase</fullName>
    </alternativeName>
    <alternativeName>
        <fullName evidence="7">MEP cytidylyltransferase</fullName>
        <shortName evidence="7">MCT</shortName>
    </alternativeName>
</protein>
<name>A0A068R672_9GAMM</name>
<dbReference type="Pfam" id="PF01128">
    <property type="entry name" value="IspD"/>
    <property type="match status" value="1"/>
</dbReference>
<organism evidence="8 9">
    <name type="scientific">Xenorhabdus poinarii G6</name>
    <dbReference type="NCBI Taxonomy" id="1354304"/>
    <lineage>
        <taxon>Bacteria</taxon>
        <taxon>Pseudomonadati</taxon>
        <taxon>Pseudomonadota</taxon>
        <taxon>Gammaproteobacteria</taxon>
        <taxon>Enterobacterales</taxon>
        <taxon>Morganellaceae</taxon>
        <taxon>Xenorhabdus</taxon>
    </lineage>
</organism>
<feature type="site" description="Positions MEP for the nucleophilic attack" evidence="7">
    <location>
        <position position="201"/>
    </location>
</feature>
<dbReference type="InterPro" id="IPR001228">
    <property type="entry name" value="IspD"/>
</dbReference>
<dbReference type="PANTHER" id="PTHR32125:SF4">
    <property type="entry name" value="2-C-METHYL-D-ERYTHRITOL 4-PHOSPHATE CYTIDYLYLTRANSFERASE, CHLOROPLASTIC"/>
    <property type="match status" value="1"/>
</dbReference>
<accession>A0A068R672</accession>
<evidence type="ECO:0000256" key="2">
    <source>
        <dbReference type="ARBA" id="ARBA00004787"/>
    </source>
</evidence>
<dbReference type="PANTHER" id="PTHR32125">
    <property type="entry name" value="2-C-METHYL-D-ERYTHRITOL 4-PHOSPHATE CYTIDYLYLTRANSFERASE, CHLOROPLASTIC"/>
    <property type="match status" value="1"/>
</dbReference>
<comment type="similarity">
    <text evidence="3 7">Belongs to the IspD/TarI cytidylyltransferase family. IspD subfamily.</text>
</comment>
<dbReference type="KEGG" id="xpo:XPG1_2769"/>
<gene>
    <name evidence="7 8" type="primary">ispD</name>
    <name evidence="8" type="ORF">XPG1_2769</name>
</gene>
<dbReference type="EC" id="2.7.7.60" evidence="7"/>
<evidence type="ECO:0000256" key="4">
    <source>
        <dbReference type="ARBA" id="ARBA00022679"/>
    </source>
</evidence>
<dbReference type="CDD" id="cd02516">
    <property type="entry name" value="CDP-ME_synthetase"/>
    <property type="match status" value="1"/>
</dbReference>
<dbReference type="STRING" id="1354304.XPG1_2769"/>
<sequence length="280" mass="30830">MAMNNPRPHSSADVFLSDKTLVEDPDTTDIVALIPAAGIGSRMKSDCPKQYLEIAQKTILEHTVAALFEHPRIQRIIIVLNPVDTQFARLPIASDPRVTTVMGGEERADSVLAGLNYLASWPTSKTTWVLVHDAARPCLQRTDLDNLLQLVDHASASPDVCGGLLASPVRDTMKRMVSSSVKKISASIMLPHTLIDHTVDRNGLWHALTPQLFPLLLLRDCLIKALAEQACITDESSALEYCGYRPVLIQGRADNIKVTQPEDLALAEFYLSRKSKESIE</sequence>
<dbReference type="GO" id="GO:0050518">
    <property type="term" value="F:2-C-methyl-D-erythritol 4-phosphate cytidylyltransferase activity"/>
    <property type="evidence" value="ECO:0007669"/>
    <property type="project" value="UniProtKB-UniRule"/>
</dbReference>
<dbReference type="AlphaFoldDB" id="A0A068R672"/>
<dbReference type="UniPathway" id="UPA00056">
    <property type="reaction ID" value="UER00093"/>
</dbReference>
<dbReference type="SUPFAM" id="SSF53448">
    <property type="entry name" value="Nucleotide-diphospho-sugar transferases"/>
    <property type="match status" value="1"/>
</dbReference>
<dbReference type="Proteomes" id="UP000032735">
    <property type="component" value="Chromosome"/>
</dbReference>
<comment type="function">
    <text evidence="7">Catalyzes the formation of 4-diphosphocytidyl-2-C-methyl-D-erythritol from CTP and 2-C-methyl-D-erythritol 4-phosphate (MEP).</text>
</comment>
<proteinExistence type="inferred from homology"/>
<dbReference type="EMBL" id="FO704551">
    <property type="protein sequence ID" value="CDG22421.1"/>
    <property type="molecule type" value="Genomic_DNA"/>
</dbReference>
<evidence type="ECO:0000256" key="3">
    <source>
        <dbReference type="ARBA" id="ARBA00009789"/>
    </source>
</evidence>
<keyword evidence="5 7" id="KW-0548">Nucleotidyltransferase</keyword>
<keyword evidence="6 7" id="KW-0414">Isoprene biosynthesis</keyword>
<reference evidence="8 9" key="1">
    <citation type="submission" date="2013-07" db="EMBL/GenBank/DDBJ databases">
        <authorList>
            <person name="Genoscope - CEA"/>
        </authorList>
    </citation>
    <scope>NUCLEOTIDE SEQUENCE [LARGE SCALE GENOMIC DNA]</scope>
    <source>
        <strain evidence="8 9">G6</strain>
    </source>
</reference>
<dbReference type="PROSITE" id="PS01295">
    <property type="entry name" value="ISPD"/>
    <property type="match status" value="1"/>
</dbReference>
<evidence type="ECO:0000256" key="6">
    <source>
        <dbReference type="ARBA" id="ARBA00023229"/>
    </source>
</evidence>
<comment type="pathway">
    <text evidence="2 7">Isoprenoid biosynthesis; isopentenyl diphosphate biosynthesis via DXP pathway; isopentenyl diphosphate from 1-deoxy-D-xylulose 5-phosphate: step 2/6.</text>
</comment>
<dbReference type="GO" id="GO:0019288">
    <property type="term" value="P:isopentenyl diphosphate biosynthetic process, methylerythritol 4-phosphate pathway"/>
    <property type="evidence" value="ECO:0007669"/>
    <property type="project" value="UniProtKB-UniRule"/>
</dbReference>
<feature type="site" description="Transition state stabilizer" evidence="7">
    <location>
        <position position="42"/>
    </location>
</feature>
<evidence type="ECO:0000256" key="5">
    <source>
        <dbReference type="ARBA" id="ARBA00022695"/>
    </source>
</evidence>
<keyword evidence="9" id="KW-1185">Reference proteome</keyword>
<dbReference type="HOGENOM" id="CLU_061281_3_1_6"/>
<dbReference type="HAMAP" id="MF_00108">
    <property type="entry name" value="IspD"/>
    <property type="match status" value="1"/>
</dbReference>
<evidence type="ECO:0000256" key="1">
    <source>
        <dbReference type="ARBA" id="ARBA00001282"/>
    </source>
</evidence>
<dbReference type="InterPro" id="IPR018294">
    <property type="entry name" value="ISPD_synthase_CS"/>
</dbReference>
<dbReference type="InterPro" id="IPR029044">
    <property type="entry name" value="Nucleotide-diphossugar_trans"/>
</dbReference>
<comment type="catalytic activity">
    <reaction evidence="1 7">
        <text>2-C-methyl-D-erythritol 4-phosphate + CTP + H(+) = 4-CDP-2-C-methyl-D-erythritol + diphosphate</text>
        <dbReference type="Rhea" id="RHEA:13429"/>
        <dbReference type="ChEBI" id="CHEBI:15378"/>
        <dbReference type="ChEBI" id="CHEBI:33019"/>
        <dbReference type="ChEBI" id="CHEBI:37563"/>
        <dbReference type="ChEBI" id="CHEBI:57823"/>
        <dbReference type="ChEBI" id="CHEBI:58262"/>
        <dbReference type="EC" id="2.7.7.60"/>
    </reaction>
</comment>
<dbReference type="InterPro" id="IPR050088">
    <property type="entry name" value="IspD/TarI_cytidylyltransf_bact"/>
</dbReference>
<dbReference type="InterPro" id="IPR034683">
    <property type="entry name" value="IspD/TarI"/>
</dbReference>
<dbReference type="Gene3D" id="3.90.550.10">
    <property type="entry name" value="Spore Coat Polysaccharide Biosynthesis Protein SpsA, Chain A"/>
    <property type="match status" value="1"/>
</dbReference>